<gene>
    <name evidence="2" type="ORF">LSH36_185g05005</name>
</gene>
<proteinExistence type="predicted"/>
<reference evidence="2" key="1">
    <citation type="journal article" date="2023" name="Mol. Biol. Evol.">
        <title>Third-Generation Sequencing Reveals the Adaptive Role of the Epigenome in Three Deep-Sea Polychaetes.</title>
        <authorList>
            <person name="Perez M."/>
            <person name="Aroh O."/>
            <person name="Sun Y."/>
            <person name="Lan Y."/>
            <person name="Juniper S.K."/>
            <person name="Young C.R."/>
            <person name="Angers B."/>
            <person name="Qian P.Y."/>
        </authorList>
    </citation>
    <scope>NUCLEOTIDE SEQUENCE</scope>
    <source>
        <strain evidence="2">P08H-3</strain>
    </source>
</reference>
<evidence type="ECO:0000313" key="2">
    <source>
        <dbReference type="EMBL" id="KAK2157750.1"/>
    </source>
</evidence>
<feature type="region of interest" description="Disordered" evidence="1">
    <location>
        <begin position="324"/>
        <end position="346"/>
    </location>
</feature>
<organism evidence="2 3">
    <name type="scientific">Paralvinella palmiformis</name>
    <dbReference type="NCBI Taxonomy" id="53620"/>
    <lineage>
        <taxon>Eukaryota</taxon>
        <taxon>Metazoa</taxon>
        <taxon>Spiralia</taxon>
        <taxon>Lophotrochozoa</taxon>
        <taxon>Annelida</taxon>
        <taxon>Polychaeta</taxon>
        <taxon>Sedentaria</taxon>
        <taxon>Canalipalpata</taxon>
        <taxon>Terebellida</taxon>
        <taxon>Terebelliformia</taxon>
        <taxon>Alvinellidae</taxon>
        <taxon>Paralvinella</taxon>
    </lineage>
</organism>
<evidence type="ECO:0000313" key="3">
    <source>
        <dbReference type="Proteomes" id="UP001208570"/>
    </source>
</evidence>
<sequence length="346" mass="38823">MAQTCGEHLTPAEIRNRSESTPMETSALTFWATRGNASDKQLPVKRLRRHITTYHSKNQDAVSPSMIADRAELLQIENEPEKEVSDSLRLLAVNNENGRSGVWSLTKRISPRLNSKVRSHSDLLKFIEDMKLDGFTRFPGFNKKGRDYLSGATDLTETKKRAFDSIAGASGFGGFKKRLVDLASEPNGFDEFNRREFGSISGFGENTGRTLDRELGTREYRRSRRRALDSISGPSEIGGFKKRAFDSISGASGFGGFKKRRINSTPRLNGFQHYKKRSFDSIAGASDFGGLGKRSFDSIEHRSFFGGFGKRSFDSIGHMSAFGSFPKRSHPKSAERPHRFNERHSY</sequence>
<feature type="region of interest" description="Disordered" evidence="1">
    <location>
        <begin position="1"/>
        <end position="21"/>
    </location>
</feature>
<accession>A0AAD9N5Q4</accession>
<feature type="compositionally biased region" description="Basic and acidic residues" evidence="1">
    <location>
        <begin position="332"/>
        <end position="346"/>
    </location>
</feature>
<keyword evidence="3" id="KW-1185">Reference proteome</keyword>
<evidence type="ECO:0000256" key="1">
    <source>
        <dbReference type="SAM" id="MobiDB-lite"/>
    </source>
</evidence>
<protein>
    <submittedName>
        <fullName evidence="2">Uncharacterized protein</fullName>
    </submittedName>
</protein>
<name>A0AAD9N5Q4_9ANNE</name>
<dbReference type="Proteomes" id="UP001208570">
    <property type="component" value="Unassembled WGS sequence"/>
</dbReference>
<dbReference type="AlphaFoldDB" id="A0AAD9N5Q4"/>
<dbReference type="EMBL" id="JAODUP010000185">
    <property type="protein sequence ID" value="KAK2157750.1"/>
    <property type="molecule type" value="Genomic_DNA"/>
</dbReference>
<comment type="caution">
    <text evidence="2">The sequence shown here is derived from an EMBL/GenBank/DDBJ whole genome shotgun (WGS) entry which is preliminary data.</text>
</comment>